<proteinExistence type="predicted"/>
<dbReference type="RefSeq" id="WP_075797424.1">
    <property type="nucleotide sequence ID" value="NZ_CP015583.1"/>
</dbReference>
<gene>
    <name evidence="1" type="ORF">RGI145_04530</name>
</gene>
<dbReference type="EMBL" id="CP015583">
    <property type="protein sequence ID" value="APT56479.1"/>
    <property type="molecule type" value="Genomic_DNA"/>
</dbReference>
<protein>
    <submittedName>
        <fullName evidence="1">Uncharacterized protein</fullName>
    </submittedName>
</protein>
<evidence type="ECO:0000313" key="2">
    <source>
        <dbReference type="Proteomes" id="UP000185494"/>
    </source>
</evidence>
<organism evidence="1 2">
    <name type="scientific">Roseomonas gilardii</name>
    <dbReference type="NCBI Taxonomy" id="257708"/>
    <lineage>
        <taxon>Bacteria</taxon>
        <taxon>Pseudomonadati</taxon>
        <taxon>Pseudomonadota</taxon>
        <taxon>Alphaproteobacteria</taxon>
        <taxon>Acetobacterales</taxon>
        <taxon>Roseomonadaceae</taxon>
        <taxon>Roseomonas</taxon>
    </lineage>
</organism>
<dbReference type="STRING" id="257708.RGI145_04530"/>
<name>A0A1L7ACW5_9PROT</name>
<accession>A0A1L7ACW5</accession>
<sequence length="130" mass="13756">MIVTPREASRLIESGRPMLLTGAVGLLRGLPHGRWIGAGGDTDGDDLLTCLVPPPAREIRITRLPPGDAAGVARLGAVRGWLLTPGDRLARRLGERAVWRAGARRAGDLILDGRCGMAHAEGALALTLRE</sequence>
<dbReference type="Proteomes" id="UP000185494">
    <property type="component" value="Chromosome 1"/>
</dbReference>
<evidence type="ECO:0000313" key="1">
    <source>
        <dbReference type="EMBL" id="APT56479.1"/>
    </source>
</evidence>
<reference evidence="1 2" key="1">
    <citation type="submission" date="2016-05" db="EMBL/GenBank/DDBJ databases">
        <title>Complete Genome and Methylome Analysis of Psychrotrophic Bacterial Isolates from Antarctic Lake Untersee.</title>
        <authorList>
            <person name="Fomenkov A."/>
            <person name="Akimov V.N."/>
            <person name="Vasilyeva L.V."/>
            <person name="Andersen D."/>
            <person name="Vincze T."/>
            <person name="Roberts R.J."/>
        </authorList>
    </citation>
    <scope>NUCLEOTIDE SEQUENCE [LARGE SCALE GENOMIC DNA]</scope>
    <source>
        <strain evidence="1 2">U14-5</strain>
    </source>
</reference>
<dbReference type="KEGG" id="rgi:RGI145_04530"/>
<dbReference type="AlphaFoldDB" id="A0A1L7ACW5"/>